<comment type="caution">
    <text evidence="8">The sequence shown here is derived from an EMBL/GenBank/DDBJ whole genome shotgun (WGS) entry which is preliminary data.</text>
</comment>
<comment type="catalytic activity">
    <reaction evidence="4">
        <text>RNA(n) + ATP = RNA(n)-3'-adenine ribonucleotide + diphosphate</text>
        <dbReference type="Rhea" id="RHEA:11332"/>
        <dbReference type="Rhea" id="RHEA-COMP:14527"/>
        <dbReference type="Rhea" id="RHEA-COMP:17347"/>
        <dbReference type="ChEBI" id="CHEBI:30616"/>
        <dbReference type="ChEBI" id="CHEBI:33019"/>
        <dbReference type="ChEBI" id="CHEBI:140395"/>
        <dbReference type="ChEBI" id="CHEBI:173115"/>
        <dbReference type="EC" id="2.7.7.19"/>
    </reaction>
</comment>
<dbReference type="Gene3D" id="3.30.460.10">
    <property type="entry name" value="Beta Polymerase, domain 2"/>
    <property type="match status" value="1"/>
</dbReference>
<keyword evidence="1" id="KW-0808">Transferase</keyword>
<keyword evidence="2" id="KW-0547">Nucleotide-binding</keyword>
<dbReference type="InterPro" id="IPR048840">
    <property type="entry name" value="PolA_pol_NTPase"/>
</dbReference>
<name>A0A426XDA8_ENSVE</name>
<evidence type="ECO:0000256" key="5">
    <source>
        <dbReference type="SAM" id="MobiDB-lite"/>
    </source>
</evidence>
<dbReference type="FunFam" id="3.30.70.590:FF:000002">
    <property type="entry name" value="Nuclear poly(A) polymerase 4"/>
    <property type="match status" value="1"/>
</dbReference>
<dbReference type="EMBL" id="AMZH03022269">
    <property type="protein sequence ID" value="RRT37459.1"/>
    <property type="molecule type" value="Genomic_DNA"/>
</dbReference>
<feature type="region of interest" description="Disordered" evidence="5">
    <location>
        <begin position="201"/>
        <end position="256"/>
    </location>
</feature>
<evidence type="ECO:0000259" key="6">
    <source>
        <dbReference type="Pfam" id="PF04926"/>
    </source>
</evidence>
<dbReference type="SUPFAM" id="SSF55003">
    <property type="entry name" value="PAP/Archaeal CCA-adding enzyme, C-terminal domain"/>
    <property type="match status" value="1"/>
</dbReference>
<organism evidence="8 9">
    <name type="scientific">Ensete ventricosum</name>
    <name type="common">Abyssinian banana</name>
    <name type="synonym">Musa ensete</name>
    <dbReference type="NCBI Taxonomy" id="4639"/>
    <lineage>
        <taxon>Eukaryota</taxon>
        <taxon>Viridiplantae</taxon>
        <taxon>Streptophyta</taxon>
        <taxon>Embryophyta</taxon>
        <taxon>Tracheophyta</taxon>
        <taxon>Spermatophyta</taxon>
        <taxon>Magnoliopsida</taxon>
        <taxon>Liliopsida</taxon>
        <taxon>Zingiberales</taxon>
        <taxon>Musaceae</taxon>
        <taxon>Ensete</taxon>
    </lineage>
</organism>
<dbReference type="GO" id="GO:0005634">
    <property type="term" value="C:nucleus"/>
    <property type="evidence" value="ECO:0007669"/>
    <property type="project" value="TreeGrafter"/>
</dbReference>
<proteinExistence type="predicted"/>
<gene>
    <name evidence="8" type="ORF">B296_00047487</name>
</gene>
<feature type="compositionally biased region" description="Basic and acidic residues" evidence="5">
    <location>
        <begin position="213"/>
        <end position="224"/>
    </location>
</feature>
<evidence type="ECO:0008006" key="10">
    <source>
        <dbReference type="Google" id="ProtNLM"/>
    </source>
</evidence>
<feature type="compositionally biased region" description="Basic and acidic residues" evidence="5">
    <location>
        <begin position="232"/>
        <end position="256"/>
    </location>
</feature>
<dbReference type="PANTHER" id="PTHR10682:SF22">
    <property type="entry name" value="POLYNUCLEOTIDE ADENYLYLTRANSFERASE"/>
    <property type="match status" value="1"/>
</dbReference>
<sequence>MVLVLWFLQEDFFIILHDILADKEEVSELQPVPDAHVPVMKFKFHGISIDLLYASISRLVVPQVDIVAVDAEDLRLWKGWVESRLRQLTLKIERDTYGMLQCHPYPNEYEDPSKQCSHCAFFMGLQRKQGVKIQEGQQFDIRGTVDEFRHEVNMYMFWKPGMELYVSHVRRKQIPSYVFPEGYKRPRPARPICQQLVDRTSGEDIGEECEGGSSERRLKRKGDADCSGARPNKPEKRASISPSHEKLATTDQQDHEALHKDVTLEKNGPLDENANVSLSEVIFNDSVDVRANSLKESMAVEGTDDCVEASCGNDKDENARKLTNGSSFLECGEASAGDLFCNSEMIKVDLEQFAGSNCTIVGGSQELLDDDKQGTIPGTEHLKNGSAQNGVADVSE</sequence>
<dbReference type="InterPro" id="IPR011068">
    <property type="entry name" value="NuclTrfase_I-like_C"/>
</dbReference>
<dbReference type="GO" id="GO:0031123">
    <property type="term" value="P:RNA 3'-end processing"/>
    <property type="evidence" value="ECO:0007669"/>
    <property type="project" value="InterPro"/>
</dbReference>
<protein>
    <recommendedName>
        <fullName evidence="10">Poly(A) polymerase RNA-binding domain-containing protein</fullName>
    </recommendedName>
</protein>
<dbReference type="InterPro" id="IPR007010">
    <property type="entry name" value="PolA_pol_RNA-bd_dom"/>
</dbReference>
<evidence type="ECO:0000313" key="9">
    <source>
        <dbReference type="Proteomes" id="UP000287651"/>
    </source>
</evidence>
<dbReference type="Pfam" id="PF20750">
    <property type="entry name" value="PAP_NTPase"/>
    <property type="match status" value="1"/>
</dbReference>
<feature type="region of interest" description="Disordered" evidence="5">
    <location>
        <begin position="368"/>
        <end position="396"/>
    </location>
</feature>
<dbReference type="SUPFAM" id="SSF81301">
    <property type="entry name" value="Nucleotidyltransferase"/>
    <property type="match status" value="1"/>
</dbReference>
<keyword evidence="3" id="KW-0067">ATP-binding</keyword>
<dbReference type="GO" id="GO:1990817">
    <property type="term" value="F:poly(A) RNA polymerase activity"/>
    <property type="evidence" value="ECO:0007669"/>
    <property type="project" value="UniProtKB-EC"/>
</dbReference>
<dbReference type="InterPro" id="IPR043519">
    <property type="entry name" value="NT_sf"/>
</dbReference>
<dbReference type="Pfam" id="PF04926">
    <property type="entry name" value="PAP_RNA-bind"/>
    <property type="match status" value="1"/>
</dbReference>
<evidence type="ECO:0000313" key="8">
    <source>
        <dbReference type="EMBL" id="RRT37459.1"/>
    </source>
</evidence>
<accession>A0A426XDA8</accession>
<reference evidence="8 9" key="1">
    <citation type="journal article" date="2014" name="Agronomy (Basel)">
        <title>A Draft Genome Sequence for Ensete ventricosum, the Drought-Tolerant Tree Against Hunger.</title>
        <authorList>
            <person name="Harrison J."/>
            <person name="Moore K.A."/>
            <person name="Paszkiewicz K."/>
            <person name="Jones T."/>
            <person name="Grant M."/>
            <person name="Ambacheew D."/>
            <person name="Muzemil S."/>
            <person name="Studholme D.J."/>
        </authorList>
    </citation>
    <scope>NUCLEOTIDE SEQUENCE [LARGE SCALE GENOMIC DNA]</scope>
</reference>
<dbReference type="GO" id="GO:0003723">
    <property type="term" value="F:RNA binding"/>
    <property type="evidence" value="ECO:0007669"/>
    <property type="project" value="InterPro"/>
</dbReference>
<evidence type="ECO:0000259" key="7">
    <source>
        <dbReference type="Pfam" id="PF20750"/>
    </source>
</evidence>
<dbReference type="GO" id="GO:0005524">
    <property type="term" value="F:ATP binding"/>
    <property type="evidence" value="ECO:0007669"/>
    <property type="project" value="UniProtKB-KW"/>
</dbReference>
<evidence type="ECO:0000256" key="1">
    <source>
        <dbReference type="ARBA" id="ARBA00022679"/>
    </source>
</evidence>
<dbReference type="Proteomes" id="UP000287651">
    <property type="component" value="Unassembled WGS sequence"/>
</dbReference>
<dbReference type="PANTHER" id="PTHR10682">
    <property type="entry name" value="POLY A POLYMERASE"/>
    <property type="match status" value="1"/>
</dbReference>
<dbReference type="Gene3D" id="3.30.70.590">
    <property type="entry name" value="Poly(A) polymerase predicted RNA binding domain"/>
    <property type="match status" value="1"/>
</dbReference>
<feature type="domain" description="Poly(A) polymerase nucleotidyltransferase" evidence="7">
    <location>
        <begin position="9"/>
        <end position="63"/>
    </location>
</feature>
<dbReference type="AlphaFoldDB" id="A0A426XDA8"/>
<evidence type="ECO:0000256" key="3">
    <source>
        <dbReference type="ARBA" id="ARBA00022840"/>
    </source>
</evidence>
<feature type="domain" description="Poly(A) polymerase RNA-binding" evidence="6">
    <location>
        <begin position="112"/>
        <end position="187"/>
    </location>
</feature>
<evidence type="ECO:0000256" key="4">
    <source>
        <dbReference type="ARBA" id="ARBA00048830"/>
    </source>
</evidence>
<feature type="non-terminal residue" evidence="8">
    <location>
        <position position="396"/>
    </location>
</feature>
<evidence type="ECO:0000256" key="2">
    <source>
        <dbReference type="ARBA" id="ARBA00022741"/>
    </source>
</evidence>